<reference evidence="1 2" key="1">
    <citation type="journal article" date="2018" name="Sci. Rep.">
        <title>Genomic signatures of local adaptation to the degree of environmental predictability in rotifers.</title>
        <authorList>
            <person name="Franch-Gras L."/>
            <person name="Hahn C."/>
            <person name="Garcia-Roger E.M."/>
            <person name="Carmona M.J."/>
            <person name="Serra M."/>
            <person name="Gomez A."/>
        </authorList>
    </citation>
    <scope>NUCLEOTIDE SEQUENCE [LARGE SCALE GENOMIC DNA]</scope>
    <source>
        <strain evidence="1">HYR1</strain>
    </source>
</reference>
<name>A0A3M7T250_BRAPC</name>
<keyword evidence="2" id="KW-1185">Reference proteome</keyword>
<sequence length="62" mass="7289">MTGIFASKKLELLVLSQSRFYLNNYSILNNFNIKNKMIEFNSKIKPKPPAYKIKKKILKIKV</sequence>
<proteinExistence type="predicted"/>
<protein>
    <submittedName>
        <fullName evidence="1">Uncharacterized protein</fullName>
    </submittedName>
</protein>
<evidence type="ECO:0000313" key="2">
    <source>
        <dbReference type="Proteomes" id="UP000276133"/>
    </source>
</evidence>
<organism evidence="1 2">
    <name type="scientific">Brachionus plicatilis</name>
    <name type="common">Marine rotifer</name>
    <name type="synonym">Brachionus muelleri</name>
    <dbReference type="NCBI Taxonomy" id="10195"/>
    <lineage>
        <taxon>Eukaryota</taxon>
        <taxon>Metazoa</taxon>
        <taxon>Spiralia</taxon>
        <taxon>Gnathifera</taxon>
        <taxon>Rotifera</taxon>
        <taxon>Eurotatoria</taxon>
        <taxon>Monogononta</taxon>
        <taxon>Pseudotrocha</taxon>
        <taxon>Ploima</taxon>
        <taxon>Brachionidae</taxon>
        <taxon>Brachionus</taxon>
    </lineage>
</organism>
<dbReference type="AlphaFoldDB" id="A0A3M7T250"/>
<evidence type="ECO:0000313" key="1">
    <source>
        <dbReference type="EMBL" id="RNA42092.1"/>
    </source>
</evidence>
<comment type="caution">
    <text evidence="1">The sequence shown here is derived from an EMBL/GenBank/DDBJ whole genome shotgun (WGS) entry which is preliminary data.</text>
</comment>
<accession>A0A3M7T250</accession>
<dbReference type="Proteomes" id="UP000276133">
    <property type="component" value="Unassembled WGS sequence"/>
</dbReference>
<dbReference type="EMBL" id="REGN01000415">
    <property type="protein sequence ID" value="RNA42092.1"/>
    <property type="molecule type" value="Genomic_DNA"/>
</dbReference>
<gene>
    <name evidence="1" type="ORF">BpHYR1_012593</name>
</gene>